<evidence type="ECO:0000256" key="2">
    <source>
        <dbReference type="ARBA" id="ARBA00022737"/>
    </source>
</evidence>
<organism evidence="4">
    <name type="scientific">Rodentolepis nana</name>
    <name type="common">Dwarf tapeworm</name>
    <name type="synonym">Hymenolepis nana</name>
    <dbReference type="NCBI Taxonomy" id="102285"/>
    <lineage>
        <taxon>Eukaryota</taxon>
        <taxon>Metazoa</taxon>
        <taxon>Spiralia</taxon>
        <taxon>Lophotrochozoa</taxon>
        <taxon>Platyhelminthes</taxon>
        <taxon>Cestoda</taxon>
        <taxon>Eucestoda</taxon>
        <taxon>Cyclophyllidea</taxon>
        <taxon>Hymenolepididae</taxon>
        <taxon>Rodentolepis</taxon>
    </lineage>
</organism>
<dbReference type="PANTHER" id="PTHR44090:SF1">
    <property type="entry name" value="SUPERKILLER COMPLEX PROTEIN 8"/>
    <property type="match status" value="1"/>
</dbReference>
<dbReference type="WBParaSite" id="HNAJ_0000287001-mRNA-1">
    <property type="protein sequence ID" value="HNAJ_0000287001-mRNA-1"/>
    <property type="gene ID" value="HNAJ_0000287001"/>
</dbReference>
<dbReference type="SUPFAM" id="SSF50978">
    <property type="entry name" value="WD40 repeat-like"/>
    <property type="match status" value="1"/>
</dbReference>
<dbReference type="InterPro" id="IPR019775">
    <property type="entry name" value="WD40_repeat_CS"/>
</dbReference>
<dbReference type="InterPro" id="IPR036322">
    <property type="entry name" value="WD40_repeat_dom_sf"/>
</dbReference>
<dbReference type="InterPro" id="IPR015943">
    <property type="entry name" value="WD40/YVTN_repeat-like_dom_sf"/>
</dbReference>
<evidence type="ECO:0000313" key="4">
    <source>
        <dbReference type="WBParaSite" id="HNAJ_0000287001-mRNA-1"/>
    </source>
</evidence>
<evidence type="ECO:0000256" key="1">
    <source>
        <dbReference type="ARBA" id="ARBA00022574"/>
    </source>
</evidence>
<keyword evidence="2" id="KW-0677">Repeat</keyword>
<sequence>LDGHRLGIVSVDINKAGTIAASASLDNQAKSQKLLSVFEGEPAETWSVAFSPDSRFVATGSNAGTIHVIGVESHKQESSIALDGKFIYCLAYVSLGRSTNLLGLRSQANGRLQPEGIIVLLTSSLFPSNHYVPFYAQAAERFVEQSLGERFMRLYGADKSPDGARIAAGSITGIVSIVDLRSGAILPLDGHATPVRSVAFSHDGRLVASTADDKLIRIYDARDGRLVVSSLQGHSSWVVSSTFSPDSKRLATASADRTVRIWDIAAKAEEYQSSSHEDQVWSVRYNNDGSRLLSVGGDGSIVVYSCP</sequence>
<dbReference type="PROSITE" id="PS50082">
    <property type="entry name" value="WD_REPEATS_2"/>
    <property type="match status" value="3"/>
</dbReference>
<dbReference type="InterPro" id="IPR051510">
    <property type="entry name" value="SKI8"/>
</dbReference>
<keyword evidence="1 3" id="KW-0853">WD repeat</keyword>
<dbReference type="PANTHER" id="PTHR44090">
    <property type="entry name" value="WD REPEAT-CONTAINING PROTEIN 61"/>
    <property type="match status" value="1"/>
</dbReference>
<protein>
    <submittedName>
        <fullName evidence="4">WD_REPEATS_REGION domain-containing protein</fullName>
    </submittedName>
</protein>
<proteinExistence type="predicted"/>
<feature type="repeat" description="WD" evidence="3">
    <location>
        <begin position="188"/>
        <end position="229"/>
    </location>
</feature>
<dbReference type="STRING" id="102285.A0A0R3T732"/>
<dbReference type="PROSITE" id="PS50294">
    <property type="entry name" value="WD_REPEATS_REGION"/>
    <property type="match status" value="3"/>
</dbReference>
<dbReference type="SMART" id="SM00320">
    <property type="entry name" value="WD40"/>
    <property type="match status" value="5"/>
</dbReference>
<evidence type="ECO:0000256" key="3">
    <source>
        <dbReference type="PROSITE-ProRule" id="PRU00221"/>
    </source>
</evidence>
<feature type="repeat" description="WD" evidence="3">
    <location>
        <begin position="231"/>
        <end position="272"/>
    </location>
</feature>
<name>A0A0R3T732_RODNA</name>
<dbReference type="GO" id="GO:0016593">
    <property type="term" value="C:Cdc73/Paf1 complex"/>
    <property type="evidence" value="ECO:0007669"/>
    <property type="project" value="TreeGrafter"/>
</dbReference>
<dbReference type="PROSITE" id="PS00678">
    <property type="entry name" value="WD_REPEATS_1"/>
    <property type="match status" value="1"/>
</dbReference>
<dbReference type="AlphaFoldDB" id="A0A0R3T732"/>
<reference evidence="4" key="1">
    <citation type="submission" date="2017-02" db="UniProtKB">
        <authorList>
            <consortium name="WormBaseParasite"/>
        </authorList>
    </citation>
    <scope>IDENTIFICATION</scope>
</reference>
<accession>A0A0R3T732</accession>
<dbReference type="Gene3D" id="2.130.10.10">
    <property type="entry name" value="YVTN repeat-like/Quinoprotein amine dehydrogenase"/>
    <property type="match status" value="2"/>
</dbReference>
<dbReference type="Pfam" id="PF00400">
    <property type="entry name" value="WD40"/>
    <property type="match status" value="4"/>
</dbReference>
<feature type="repeat" description="WD" evidence="3">
    <location>
        <begin position="273"/>
        <end position="307"/>
    </location>
</feature>
<dbReference type="InterPro" id="IPR001680">
    <property type="entry name" value="WD40_rpt"/>
</dbReference>